<dbReference type="Proteomes" id="UP001234297">
    <property type="component" value="Chromosome 6"/>
</dbReference>
<gene>
    <name evidence="1" type="ORF">MRB53_020301</name>
</gene>
<protein>
    <submittedName>
        <fullName evidence="1">Uncharacterized protein</fullName>
    </submittedName>
</protein>
<comment type="caution">
    <text evidence="1">The sequence shown here is derived from an EMBL/GenBank/DDBJ whole genome shotgun (WGS) entry which is preliminary data.</text>
</comment>
<evidence type="ECO:0000313" key="2">
    <source>
        <dbReference type="Proteomes" id="UP001234297"/>
    </source>
</evidence>
<name>A0ACC2L0L2_PERAE</name>
<reference evidence="1 2" key="1">
    <citation type="journal article" date="2022" name="Hortic Res">
        <title>A haplotype resolved chromosomal level avocado genome allows analysis of novel avocado genes.</title>
        <authorList>
            <person name="Nath O."/>
            <person name="Fletcher S.J."/>
            <person name="Hayward A."/>
            <person name="Shaw L.M."/>
            <person name="Masouleh A.K."/>
            <person name="Furtado A."/>
            <person name="Henry R.J."/>
            <person name="Mitter N."/>
        </authorList>
    </citation>
    <scope>NUCLEOTIDE SEQUENCE [LARGE SCALE GENOMIC DNA]</scope>
    <source>
        <strain evidence="2">cv. Hass</strain>
    </source>
</reference>
<sequence>MHTCSPSKSSFHHRLSNERDLKPVKALSRAEIRGISKREENPVAVHPLSYTCNASHVKQLLKWLQQGNIVVLVRDTGTPVISDPDMEPLCLAS</sequence>
<organism evidence="1 2">
    <name type="scientific">Persea americana</name>
    <name type="common">Avocado</name>
    <dbReference type="NCBI Taxonomy" id="3435"/>
    <lineage>
        <taxon>Eukaryota</taxon>
        <taxon>Viridiplantae</taxon>
        <taxon>Streptophyta</taxon>
        <taxon>Embryophyta</taxon>
        <taxon>Tracheophyta</taxon>
        <taxon>Spermatophyta</taxon>
        <taxon>Magnoliopsida</taxon>
        <taxon>Magnoliidae</taxon>
        <taxon>Laurales</taxon>
        <taxon>Lauraceae</taxon>
        <taxon>Persea</taxon>
    </lineage>
</organism>
<proteinExistence type="predicted"/>
<dbReference type="EMBL" id="CM056814">
    <property type="protein sequence ID" value="KAJ8626994.1"/>
    <property type="molecule type" value="Genomic_DNA"/>
</dbReference>
<accession>A0ACC2L0L2</accession>
<evidence type="ECO:0000313" key="1">
    <source>
        <dbReference type="EMBL" id="KAJ8626994.1"/>
    </source>
</evidence>
<keyword evidence="2" id="KW-1185">Reference proteome</keyword>